<proteinExistence type="inferred from homology"/>
<dbReference type="EMBL" id="CAJFCW020000001">
    <property type="protein sequence ID" value="CAG9084357.1"/>
    <property type="molecule type" value="Genomic_DNA"/>
</dbReference>
<evidence type="ECO:0000256" key="5">
    <source>
        <dbReference type="ARBA" id="ARBA00043667"/>
    </source>
</evidence>
<evidence type="ECO:0000256" key="7">
    <source>
        <dbReference type="ARBA" id="ARBA00044064"/>
    </source>
</evidence>
<dbReference type="Proteomes" id="UP000783686">
    <property type="component" value="Unassembled WGS sequence"/>
</dbReference>
<evidence type="ECO:0000313" key="14">
    <source>
        <dbReference type="Proteomes" id="UP000614601"/>
    </source>
</evidence>
<keyword evidence="2" id="KW-0378">Hydrolase</keyword>
<evidence type="ECO:0000313" key="13">
    <source>
        <dbReference type="EMBL" id="CAD5207105.1"/>
    </source>
</evidence>
<keyword evidence="14" id="KW-1185">Reference proteome</keyword>
<dbReference type="OrthoDB" id="8119704at2759"/>
<evidence type="ECO:0000256" key="10">
    <source>
        <dbReference type="ARBA" id="ARBA00048513"/>
    </source>
</evidence>
<dbReference type="PANTHER" id="PTHR46118">
    <property type="entry name" value="PROTEIN ABHD11"/>
    <property type="match status" value="1"/>
</dbReference>
<evidence type="ECO:0000256" key="8">
    <source>
        <dbReference type="ARBA" id="ARBA00048283"/>
    </source>
</evidence>
<dbReference type="AlphaFoldDB" id="A0A811JUW1"/>
<dbReference type="SUPFAM" id="SSF53474">
    <property type="entry name" value="alpha/beta-Hydrolases"/>
    <property type="match status" value="1"/>
</dbReference>
<evidence type="ECO:0000256" key="4">
    <source>
        <dbReference type="ARBA" id="ARBA00042703"/>
    </source>
</evidence>
<evidence type="ECO:0000256" key="1">
    <source>
        <dbReference type="ARBA" id="ARBA00008645"/>
    </source>
</evidence>
<comment type="caution">
    <text evidence="13">The sequence shown here is derived from an EMBL/GenBank/DDBJ whole genome shotgun (WGS) entry which is preliminary data.</text>
</comment>
<evidence type="ECO:0000256" key="6">
    <source>
        <dbReference type="ARBA" id="ARBA00043742"/>
    </source>
</evidence>
<dbReference type="Proteomes" id="UP000614601">
    <property type="component" value="Unassembled WGS sequence"/>
</dbReference>
<dbReference type="GO" id="GO:0052689">
    <property type="term" value="F:carboxylic ester hydrolase activity"/>
    <property type="evidence" value="ECO:0007669"/>
    <property type="project" value="TreeGrafter"/>
</dbReference>
<comment type="catalytic activity">
    <reaction evidence="5">
        <text>a 1,2-diacyl-sn-glycerol + H2O = a 2-acylglycerol + a fatty acid + H(+)</text>
        <dbReference type="Rhea" id="RHEA:33275"/>
        <dbReference type="ChEBI" id="CHEBI:15377"/>
        <dbReference type="ChEBI" id="CHEBI:15378"/>
        <dbReference type="ChEBI" id="CHEBI:17389"/>
        <dbReference type="ChEBI" id="CHEBI:17815"/>
        <dbReference type="ChEBI" id="CHEBI:28868"/>
        <dbReference type="EC" id="3.1.1.116"/>
    </reaction>
</comment>
<organism evidence="13 14">
    <name type="scientific">Bursaphelenchus okinawaensis</name>
    <dbReference type="NCBI Taxonomy" id="465554"/>
    <lineage>
        <taxon>Eukaryota</taxon>
        <taxon>Metazoa</taxon>
        <taxon>Ecdysozoa</taxon>
        <taxon>Nematoda</taxon>
        <taxon>Chromadorea</taxon>
        <taxon>Rhabditida</taxon>
        <taxon>Tylenchina</taxon>
        <taxon>Tylenchomorpha</taxon>
        <taxon>Aphelenchoidea</taxon>
        <taxon>Aphelenchoididae</taxon>
        <taxon>Bursaphelenchus</taxon>
    </lineage>
</organism>
<evidence type="ECO:0000259" key="12">
    <source>
        <dbReference type="Pfam" id="PF00561"/>
    </source>
</evidence>
<comment type="catalytic activity">
    <reaction evidence="9">
        <text>1,2-didecanoylglycerol + H2O = decanoylglycerol + decanoate + H(+)</text>
        <dbReference type="Rhea" id="RHEA:48596"/>
        <dbReference type="ChEBI" id="CHEBI:11152"/>
        <dbReference type="ChEBI" id="CHEBI:15377"/>
        <dbReference type="ChEBI" id="CHEBI:15378"/>
        <dbReference type="ChEBI" id="CHEBI:27689"/>
        <dbReference type="ChEBI" id="CHEBI:90605"/>
    </reaction>
</comment>
<reference evidence="13" key="1">
    <citation type="submission" date="2020-09" db="EMBL/GenBank/DDBJ databases">
        <authorList>
            <person name="Kikuchi T."/>
        </authorList>
    </citation>
    <scope>NUCLEOTIDE SEQUENCE</scope>
    <source>
        <strain evidence="13">SH1</strain>
    </source>
</reference>
<evidence type="ECO:0000256" key="2">
    <source>
        <dbReference type="ARBA" id="ARBA00022801"/>
    </source>
</evidence>
<dbReference type="Pfam" id="PF00561">
    <property type="entry name" value="Abhydrolase_1"/>
    <property type="match status" value="2"/>
</dbReference>
<gene>
    <name evidence="13" type="ORF">BOKJ2_LOCUS1789</name>
</gene>
<comment type="similarity">
    <text evidence="1">Belongs to the AB hydrolase superfamily.</text>
</comment>
<feature type="domain" description="AB hydrolase-1" evidence="12">
    <location>
        <begin position="13"/>
        <end position="118"/>
    </location>
</feature>
<comment type="catalytic activity">
    <reaction evidence="6">
        <text>a 1,3-diacyl-sn-glycerol + H2O = a 1-acyl-sn-glycerol + a fatty acid + H(+)</text>
        <dbReference type="Rhea" id="RHEA:38503"/>
        <dbReference type="ChEBI" id="CHEBI:15377"/>
        <dbReference type="ChEBI" id="CHEBI:15378"/>
        <dbReference type="ChEBI" id="CHEBI:28868"/>
        <dbReference type="ChEBI" id="CHEBI:64683"/>
        <dbReference type="ChEBI" id="CHEBI:77272"/>
    </reaction>
</comment>
<evidence type="ECO:0000256" key="11">
    <source>
        <dbReference type="ARBA" id="ARBA00048919"/>
    </source>
</evidence>
<feature type="domain" description="AB hydrolase-1" evidence="12">
    <location>
        <begin position="172"/>
        <end position="249"/>
    </location>
</feature>
<sequence length="262" mass="29735">MAYMRHGDITHNPPFVICHGLFGQKQNWNSVGKALAKRLDAPVYAIDFRNHGESPWTSEHTYPLMAQDLASFLNDVAKETSQEKVNVLGHSMGGKAVSYLALHPPLDQNLNKLIIEDISPHRESSASLFLGYVEALQKVDLKQERSQILKDLEDVVPELSVRQFLLTNLIRTKDGFKWKMNLEAIGNSLNHVMLFKLEEKAFEGPTMFLYGGASDYFKDSDVPEAQRLFPNAKFEVIPNAGHWLHAENPAMFMDKVIEFLEH</sequence>
<dbReference type="EC" id="3.1.1.116" evidence="3"/>
<comment type="catalytic activity">
    <reaction evidence="8">
        <text>1-octadecanoyl-2-(4Z,7Z,10Z,13Z,16Z,19Z-docosahexaenoyl)-sn-glycerol + H2O = 2-(4Z,7Z,10Z,13Z,16Z,19Z-docosahexaenoyl)-glycerol + octadecanoate + H(+)</text>
        <dbReference type="Rhea" id="RHEA:77107"/>
        <dbReference type="ChEBI" id="CHEBI:15377"/>
        <dbReference type="ChEBI" id="CHEBI:15378"/>
        <dbReference type="ChEBI" id="CHEBI:25629"/>
        <dbReference type="ChEBI" id="CHEBI:77129"/>
        <dbReference type="ChEBI" id="CHEBI:186738"/>
    </reaction>
</comment>
<dbReference type="PANTHER" id="PTHR46118:SF4">
    <property type="entry name" value="PROTEIN ABHD11"/>
    <property type="match status" value="1"/>
</dbReference>
<evidence type="ECO:0000256" key="3">
    <source>
        <dbReference type="ARBA" id="ARBA00026104"/>
    </source>
</evidence>
<comment type="catalytic activity">
    <reaction evidence="10">
        <text>1-octadecanoyl-2-(9Z-octadecenoyl)-sn-glycerol + H2O = 2-(9Z-octadecenoyl)-glycerol + octadecanoate + H(+)</text>
        <dbReference type="Rhea" id="RHEA:77103"/>
        <dbReference type="ChEBI" id="CHEBI:15377"/>
        <dbReference type="ChEBI" id="CHEBI:15378"/>
        <dbReference type="ChEBI" id="CHEBI:25629"/>
        <dbReference type="ChEBI" id="CHEBI:73990"/>
        <dbReference type="ChEBI" id="CHEBI:75468"/>
    </reaction>
</comment>
<protein>
    <recommendedName>
        <fullName evidence="7">sn-1-specific diacylglycerol lipase ABHD11</fullName>
        <ecNumber evidence="3">3.1.1.116</ecNumber>
    </recommendedName>
    <alternativeName>
        <fullName evidence="4">Alpha/beta hydrolase domain-containing protein 11</fullName>
    </alternativeName>
</protein>
<dbReference type="InterPro" id="IPR000073">
    <property type="entry name" value="AB_hydrolase_1"/>
</dbReference>
<accession>A0A811JUW1</accession>
<comment type="catalytic activity">
    <reaction evidence="11">
        <text>1-octadecanoyl-2-(5Z,8Z,11Z,14Z-eicosatetraenoyl)-sn-glycerol + H2O = 2-(5Z,8Z,11Z,14Z-eicosatetraenoyl)-glycerol + octadecanoate + H(+)</text>
        <dbReference type="Rhea" id="RHEA:38507"/>
        <dbReference type="ChEBI" id="CHEBI:15377"/>
        <dbReference type="ChEBI" id="CHEBI:15378"/>
        <dbReference type="ChEBI" id="CHEBI:25629"/>
        <dbReference type="ChEBI" id="CHEBI:52392"/>
        <dbReference type="ChEBI" id="CHEBI:75728"/>
    </reaction>
</comment>
<evidence type="ECO:0000256" key="9">
    <source>
        <dbReference type="ARBA" id="ARBA00048504"/>
    </source>
</evidence>
<dbReference type="EMBL" id="CAJFDH010000001">
    <property type="protein sequence ID" value="CAD5207105.1"/>
    <property type="molecule type" value="Genomic_DNA"/>
</dbReference>
<dbReference type="Gene3D" id="3.40.50.1820">
    <property type="entry name" value="alpha/beta hydrolase"/>
    <property type="match status" value="1"/>
</dbReference>
<dbReference type="InterPro" id="IPR029058">
    <property type="entry name" value="AB_hydrolase_fold"/>
</dbReference>
<dbReference type="GO" id="GO:0005739">
    <property type="term" value="C:mitochondrion"/>
    <property type="evidence" value="ECO:0007669"/>
    <property type="project" value="TreeGrafter"/>
</dbReference>
<name>A0A811JUW1_9BILA</name>